<organism evidence="1 2">
    <name type="scientific">Rhizobium tropici</name>
    <dbReference type="NCBI Taxonomy" id="398"/>
    <lineage>
        <taxon>Bacteria</taxon>
        <taxon>Pseudomonadati</taxon>
        <taxon>Pseudomonadota</taxon>
        <taxon>Alphaproteobacteria</taxon>
        <taxon>Hyphomicrobiales</taxon>
        <taxon>Rhizobiaceae</taxon>
        <taxon>Rhizobium/Agrobacterium group</taxon>
        <taxon>Rhizobium</taxon>
    </lineage>
</organism>
<evidence type="ECO:0000313" key="2">
    <source>
        <dbReference type="Proteomes" id="UP000526625"/>
    </source>
</evidence>
<protein>
    <submittedName>
        <fullName evidence="1">Uncharacterized protein</fullName>
    </submittedName>
</protein>
<sequence length="104" mass="11779">MINRGWTPLILRIVRLFMMHCREGEKGPLAHDRGRPVSVRPRRGALSASQETCHACRAQSLFWDVGSAASTEVVMAQDEFSAYRRLFSGFSDVLPTPVFVWERA</sequence>
<dbReference type="EMBL" id="JACHBF010000002">
    <property type="protein sequence ID" value="MBB6490517.1"/>
    <property type="molecule type" value="Genomic_DNA"/>
</dbReference>
<accession>A0ABR6QUA7</accession>
<reference evidence="1 2" key="1">
    <citation type="submission" date="2020-08" db="EMBL/GenBank/DDBJ databases">
        <title>Genomic Encyclopedia of Type Strains, Phase IV (KMG-V): Genome sequencing to study the core and pangenomes of soil and plant-associated prokaryotes.</title>
        <authorList>
            <person name="Whitman W."/>
        </authorList>
    </citation>
    <scope>NUCLEOTIDE SEQUENCE [LARGE SCALE GENOMIC DNA]</scope>
    <source>
        <strain evidence="1 2">SEMIA 4059</strain>
    </source>
</reference>
<comment type="caution">
    <text evidence="1">The sequence shown here is derived from an EMBL/GenBank/DDBJ whole genome shotgun (WGS) entry which is preliminary data.</text>
</comment>
<dbReference type="Proteomes" id="UP000526625">
    <property type="component" value="Unassembled WGS sequence"/>
</dbReference>
<evidence type="ECO:0000313" key="1">
    <source>
        <dbReference type="EMBL" id="MBB6490517.1"/>
    </source>
</evidence>
<proteinExistence type="predicted"/>
<keyword evidence="2" id="KW-1185">Reference proteome</keyword>
<gene>
    <name evidence="1" type="ORF">GGD45_000907</name>
</gene>
<name>A0ABR6QUA7_RHITR</name>